<protein>
    <submittedName>
        <fullName evidence="3">Pimeloyl-ACP methyl ester carboxylesterase</fullName>
    </submittedName>
</protein>
<sequence>MIDRYRTVDVAVPGGALRVGVWDGPETDVAAPTVVLVHGVTASHLAWQLVADALPGMRVVAPDLRGRGRSNDLTGHAGMAQHADDLAAVFAALDIGPTVVVGHSMGAFASLVFAHRHPQLVSRLLLVDGGLPLAAPEGLSPAALVAAILGPTAARLDMRFAGEADYLDFWRAHPAFTADWSDELERYLAYDLVPAGTGYRPATSLQTVEEDTVDLNGGTALLGALAAIEQHSVEFVTVPRGLQNEAPGLYPPAHLETLLATYPSVSHERWDGFNHYTVVMGAEGAQRVAALIARQFTAVG</sequence>
<dbReference type="InterPro" id="IPR029058">
    <property type="entry name" value="AB_hydrolase_fold"/>
</dbReference>
<organism evidence="3 4">
    <name type="scientific">Microbacterium invictum</name>
    <dbReference type="NCBI Taxonomy" id="515415"/>
    <lineage>
        <taxon>Bacteria</taxon>
        <taxon>Bacillati</taxon>
        <taxon>Actinomycetota</taxon>
        <taxon>Actinomycetes</taxon>
        <taxon>Micrococcales</taxon>
        <taxon>Microbacteriaceae</taxon>
        <taxon>Microbacterium</taxon>
    </lineage>
</organism>
<dbReference type="PANTHER" id="PTHR43798:SF31">
    <property type="entry name" value="AB HYDROLASE SUPERFAMILY PROTEIN YCLE"/>
    <property type="match status" value="1"/>
</dbReference>
<gene>
    <name evidence="3" type="ORF">BKA10_000643</name>
</gene>
<dbReference type="GO" id="GO:0016787">
    <property type="term" value="F:hydrolase activity"/>
    <property type="evidence" value="ECO:0007669"/>
    <property type="project" value="UniProtKB-KW"/>
</dbReference>
<dbReference type="EMBL" id="JACIFH010000001">
    <property type="protein sequence ID" value="MBB4138849.1"/>
    <property type="molecule type" value="Genomic_DNA"/>
</dbReference>
<dbReference type="Proteomes" id="UP000549113">
    <property type="component" value="Unassembled WGS sequence"/>
</dbReference>
<keyword evidence="1" id="KW-0378">Hydrolase</keyword>
<dbReference type="PRINTS" id="PR00111">
    <property type="entry name" value="ABHYDROLASE"/>
</dbReference>
<dbReference type="Gene3D" id="3.40.50.1820">
    <property type="entry name" value="alpha/beta hydrolase"/>
    <property type="match status" value="1"/>
</dbReference>
<evidence type="ECO:0000313" key="4">
    <source>
        <dbReference type="Proteomes" id="UP000549113"/>
    </source>
</evidence>
<feature type="domain" description="AB hydrolase-1" evidence="2">
    <location>
        <begin position="32"/>
        <end position="192"/>
    </location>
</feature>
<dbReference type="Pfam" id="PF00561">
    <property type="entry name" value="Abhydrolase_1"/>
    <property type="match status" value="1"/>
</dbReference>
<dbReference type="SUPFAM" id="SSF53474">
    <property type="entry name" value="alpha/beta-Hydrolases"/>
    <property type="match status" value="1"/>
</dbReference>
<accession>A0AA40SMH3</accession>
<keyword evidence="4" id="KW-1185">Reference proteome</keyword>
<dbReference type="InterPro" id="IPR050266">
    <property type="entry name" value="AB_hydrolase_sf"/>
</dbReference>
<dbReference type="GO" id="GO:0016020">
    <property type="term" value="C:membrane"/>
    <property type="evidence" value="ECO:0007669"/>
    <property type="project" value="TreeGrafter"/>
</dbReference>
<dbReference type="InterPro" id="IPR000073">
    <property type="entry name" value="AB_hydrolase_1"/>
</dbReference>
<comment type="caution">
    <text evidence="3">The sequence shown here is derived from an EMBL/GenBank/DDBJ whole genome shotgun (WGS) entry which is preliminary data.</text>
</comment>
<evidence type="ECO:0000256" key="1">
    <source>
        <dbReference type="ARBA" id="ARBA00022801"/>
    </source>
</evidence>
<evidence type="ECO:0000259" key="2">
    <source>
        <dbReference type="Pfam" id="PF00561"/>
    </source>
</evidence>
<dbReference type="RefSeq" id="WP_183498576.1">
    <property type="nucleotide sequence ID" value="NZ_BAABCO010000003.1"/>
</dbReference>
<proteinExistence type="predicted"/>
<evidence type="ECO:0000313" key="3">
    <source>
        <dbReference type="EMBL" id="MBB4138849.1"/>
    </source>
</evidence>
<reference evidence="3 4" key="1">
    <citation type="submission" date="2020-08" db="EMBL/GenBank/DDBJ databases">
        <title>Sequencing the genomes of 1000 actinobacteria strains.</title>
        <authorList>
            <person name="Klenk H.-P."/>
        </authorList>
    </citation>
    <scope>NUCLEOTIDE SEQUENCE [LARGE SCALE GENOMIC DNA]</scope>
    <source>
        <strain evidence="3 4">DSM 19600</strain>
    </source>
</reference>
<name>A0AA40SMH3_9MICO</name>
<dbReference type="AlphaFoldDB" id="A0AA40SMH3"/>
<dbReference type="PANTHER" id="PTHR43798">
    <property type="entry name" value="MONOACYLGLYCEROL LIPASE"/>
    <property type="match status" value="1"/>
</dbReference>